<accession>A0A2S2FCC8</accession>
<dbReference type="PANTHER" id="PTHR43792:SF1">
    <property type="entry name" value="N-ACETYLTRANSFERASE DOMAIN-CONTAINING PROTEIN"/>
    <property type="match status" value="1"/>
</dbReference>
<protein>
    <submittedName>
        <fullName evidence="2">GNAT family N-acetyltransferase</fullName>
    </submittedName>
</protein>
<keyword evidence="3" id="KW-1185">Reference proteome</keyword>
<sequence>MPNYELETHRLRLRQWKSSDLIAFAALNADPEVMQYFPKCLSNDESQQLAMRFHHLIQKHQWGFWAVELKENQKFIGFVGLHAQPEQFTFSPCVEIGWRLAKQYWHCGYATEAAQACLTFAFEVLKLDAVVAFTAYPNLASAKLMQRLGMTYLYDFNHPSLLQDDPLSRHVLYQITQSKFLAQTHVGHFYSYSCISDTSLKGRL</sequence>
<dbReference type="InterPro" id="IPR000182">
    <property type="entry name" value="GNAT_dom"/>
</dbReference>
<dbReference type="PROSITE" id="PS51186">
    <property type="entry name" value="GNAT"/>
    <property type="match status" value="1"/>
</dbReference>
<feature type="domain" description="N-acetyltransferase" evidence="1">
    <location>
        <begin position="11"/>
        <end position="178"/>
    </location>
</feature>
<dbReference type="Gene3D" id="3.40.630.30">
    <property type="match status" value="1"/>
</dbReference>
<proteinExistence type="predicted"/>
<gene>
    <name evidence="2" type="ORF">DJ533_08260</name>
</gene>
<dbReference type="SUPFAM" id="SSF55729">
    <property type="entry name" value="Acyl-CoA N-acyltransferases (Nat)"/>
    <property type="match status" value="1"/>
</dbReference>
<dbReference type="Proteomes" id="UP000245977">
    <property type="component" value="Chromosome"/>
</dbReference>
<dbReference type="Pfam" id="PF13302">
    <property type="entry name" value="Acetyltransf_3"/>
    <property type="match status" value="1"/>
</dbReference>
<dbReference type="PANTHER" id="PTHR43792">
    <property type="entry name" value="GNAT FAMILY, PUTATIVE (AFU_ORTHOLOGUE AFUA_3G00765)-RELATED-RELATED"/>
    <property type="match status" value="1"/>
</dbReference>
<name>A0A2S2FCC8_9GAMM</name>
<organism evidence="2 3">
    <name type="scientific">Acinetobacter defluvii</name>
    <dbReference type="NCBI Taxonomy" id="1871111"/>
    <lineage>
        <taxon>Bacteria</taxon>
        <taxon>Pseudomonadati</taxon>
        <taxon>Pseudomonadota</taxon>
        <taxon>Gammaproteobacteria</taxon>
        <taxon>Moraxellales</taxon>
        <taxon>Moraxellaceae</taxon>
        <taxon>Acinetobacter</taxon>
    </lineage>
</organism>
<dbReference type="InterPro" id="IPR016181">
    <property type="entry name" value="Acyl_CoA_acyltransferase"/>
</dbReference>
<dbReference type="RefSeq" id="WP_065991967.1">
    <property type="nucleotide sequence ID" value="NZ_CP029397.2"/>
</dbReference>
<dbReference type="InterPro" id="IPR051531">
    <property type="entry name" value="N-acetyltransferase"/>
</dbReference>
<reference evidence="2" key="1">
    <citation type="submission" date="2019-08" db="EMBL/GenBank/DDBJ databases">
        <title>The complete genome of Acinetobacter defluvii strain WCHAD010030.</title>
        <authorList>
            <person name="Hu Y."/>
            <person name="Qin J."/>
            <person name="Feng Y."/>
            <person name="Zong Z."/>
        </authorList>
    </citation>
    <scope>NUCLEOTIDE SEQUENCE</scope>
    <source>
        <strain evidence="2">WCHA30</strain>
    </source>
</reference>
<evidence type="ECO:0000313" key="3">
    <source>
        <dbReference type="Proteomes" id="UP000245977"/>
    </source>
</evidence>
<dbReference type="AlphaFoldDB" id="A0A2S2FCC8"/>
<dbReference type="OrthoDB" id="9801656at2"/>
<evidence type="ECO:0000313" key="2">
    <source>
        <dbReference type="EMBL" id="AWL28558.1"/>
    </source>
</evidence>
<evidence type="ECO:0000259" key="1">
    <source>
        <dbReference type="PROSITE" id="PS51186"/>
    </source>
</evidence>
<dbReference type="EMBL" id="CP029397">
    <property type="protein sequence ID" value="AWL28558.1"/>
    <property type="molecule type" value="Genomic_DNA"/>
</dbReference>
<dbReference type="GO" id="GO:0016747">
    <property type="term" value="F:acyltransferase activity, transferring groups other than amino-acyl groups"/>
    <property type="evidence" value="ECO:0007669"/>
    <property type="project" value="InterPro"/>
</dbReference>
<dbReference type="KEGG" id="adv:DJ533_08260"/>